<reference evidence="3" key="1">
    <citation type="journal article" date="2019" name="Int. J. Syst. Evol. Microbiol.">
        <title>The Global Catalogue of Microorganisms (GCM) 10K type strain sequencing project: providing services to taxonomists for standard genome sequencing and annotation.</title>
        <authorList>
            <consortium name="The Broad Institute Genomics Platform"/>
            <consortium name="The Broad Institute Genome Sequencing Center for Infectious Disease"/>
            <person name="Wu L."/>
            <person name="Ma J."/>
        </authorList>
    </citation>
    <scope>NUCLEOTIDE SEQUENCE [LARGE SCALE GENOMIC DNA]</scope>
    <source>
        <strain evidence="3">JCM 17664</strain>
    </source>
</reference>
<feature type="transmembrane region" description="Helical" evidence="1">
    <location>
        <begin position="142"/>
        <end position="164"/>
    </location>
</feature>
<feature type="transmembrane region" description="Helical" evidence="1">
    <location>
        <begin position="91"/>
        <end position="111"/>
    </location>
</feature>
<dbReference type="Proteomes" id="UP001501207">
    <property type="component" value="Unassembled WGS sequence"/>
</dbReference>
<keyword evidence="3" id="KW-1185">Reference proteome</keyword>
<organism evidence="2 3">
    <name type="scientific">Compostibacter hankyongensis</name>
    <dbReference type="NCBI Taxonomy" id="1007089"/>
    <lineage>
        <taxon>Bacteria</taxon>
        <taxon>Pseudomonadati</taxon>
        <taxon>Bacteroidota</taxon>
        <taxon>Chitinophagia</taxon>
        <taxon>Chitinophagales</taxon>
        <taxon>Chitinophagaceae</taxon>
        <taxon>Compostibacter</taxon>
    </lineage>
</organism>
<evidence type="ECO:0000313" key="3">
    <source>
        <dbReference type="Proteomes" id="UP001501207"/>
    </source>
</evidence>
<keyword evidence="1" id="KW-0812">Transmembrane</keyword>
<feature type="transmembrane region" description="Helical" evidence="1">
    <location>
        <begin position="59"/>
        <end position="79"/>
    </location>
</feature>
<evidence type="ECO:0000313" key="2">
    <source>
        <dbReference type="EMBL" id="GAA4301021.1"/>
    </source>
</evidence>
<gene>
    <name evidence="2" type="ORF">GCM10023143_02480</name>
</gene>
<feature type="transmembrane region" description="Helical" evidence="1">
    <location>
        <begin position="171"/>
        <end position="191"/>
    </location>
</feature>
<evidence type="ECO:0008006" key="4">
    <source>
        <dbReference type="Google" id="ProtNLM"/>
    </source>
</evidence>
<sequence>MLQKVLFRFCCIYFGLYFLPLPLGFLWDPAVHWTGRHILHLGSAITVKPNGSGDTTYNYVQVLVMVLVSLAGCLVWSLADHKRASYRRLKYWLMVYLRYSLAIALMSYGFYKIFKSQFPFPSLIRLLEPYGQSSPMGLAWTFMGYSTAFNFFTGFFEALGGFLLFFRRTTLLGACIAVGVMGNVVMMNFCYDIPVKLYSSNLLLAAIFILLQDFPRLTRLFILNRTAPPADIRPVFTRSWSRWTRIVLKGLLILLFLYRNISGGWQGLQQYGDNRQRPPLYGIYEVETFVRGRDTLPPLLTDTLRWRRLIIDYPGYATVQRMDERGSVYYGFRPDTLQKTVLLFSNPDTATKYRFRYECPDSARLVLRGKLREDSLEIMMRRKKPDEFLLVNRGFHWINEYPFNR</sequence>
<accession>A0ABP8FDA9</accession>
<dbReference type="RefSeq" id="WP_344974029.1">
    <property type="nucleotide sequence ID" value="NZ_BAABFN010000001.1"/>
</dbReference>
<comment type="caution">
    <text evidence="2">The sequence shown here is derived from an EMBL/GenBank/DDBJ whole genome shotgun (WGS) entry which is preliminary data.</text>
</comment>
<proteinExistence type="predicted"/>
<name>A0ABP8FDA9_9BACT</name>
<keyword evidence="1" id="KW-1133">Transmembrane helix</keyword>
<dbReference type="EMBL" id="BAABFN010000001">
    <property type="protein sequence ID" value="GAA4301021.1"/>
    <property type="molecule type" value="Genomic_DNA"/>
</dbReference>
<protein>
    <recommendedName>
        <fullName evidence="4">DoxX family protein</fullName>
    </recommendedName>
</protein>
<keyword evidence="1" id="KW-0472">Membrane</keyword>
<evidence type="ECO:0000256" key="1">
    <source>
        <dbReference type="SAM" id="Phobius"/>
    </source>
</evidence>
<feature type="transmembrane region" description="Helical" evidence="1">
    <location>
        <begin position="5"/>
        <end position="27"/>
    </location>
</feature>